<dbReference type="GO" id="GO:0010436">
    <property type="term" value="F:carotenoid dioxygenase activity"/>
    <property type="evidence" value="ECO:0007669"/>
    <property type="project" value="TreeGrafter"/>
</dbReference>
<keyword evidence="7" id="KW-1185">Reference proteome</keyword>
<evidence type="ECO:0000313" key="6">
    <source>
        <dbReference type="EMBL" id="KAJ1691247.1"/>
    </source>
</evidence>
<gene>
    <name evidence="6" type="ORF">LUZ63_015402</name>
</gene>
<comment type="cofactor">
    <cofactor evidence="5">
        <name>Fe(2+)</name>
        <dbReference type="ChEBI" id="CHEBI:29033"/>
    </cofactor>
    <text evidence="5">Binds 1 Fe(2+) ion per subunit.</text>
</comment>
<evidence type="ECO:0000256" key="1">
    <source>
        <dbReference type="ARBA" id="ARBA00006787"/>
    </source>
</evidence>
<keyword evidence="4 5" id="KW-0408">Iron</keyword>
<proteinExistence type="inferred from homology"/>
<feature type="binding site" evidence="5">
    <location>
        <position position="124"/>
    </location>
    <ligand>
        <name>Fe cation</name>
        <dbReference type="ChEBI" id="CHEBI:24875"/>
        <note>catalytic</note>
    </ligand>
</feature>
<dbReference type="GO" id="GO:0009570">
    <property type="term" value="C:chloroplast stroma"/>
    <property type="evidence" value="ECO:0007669"/>
    <property type="project" value="TreeGrafter"/>
</dbReference>
<keyword evidence="2 5" id="KW-0479">Metal-binding</keyword>
<evidence type="ECO:0000256" key="5">
    <source>
        <dbReference type="PIRSR" id="PIRSR604294-1"/>
    </source>
</evidence>
<evidence type="ECO:0000256" key="3">
    <source>
        <dbReference type="ARBA" id="ARBA00022964"/>
    </source>
</evidence>
<evidence type="ECO:0000256" key="4">
    <source>
        <dbReference type="ARBA" id="ARBA00023004"/>
    </source>
</evidence>
<dbReference type="PANTHER" id="PTHR10543">
    <property type="entry name" value="BETA-CAROTENE DIOXYGENASE"/>
    <property type="match status" value="1"/>
</dbReference>
<feature type="binding site" evidence="5">
    <location>
        <position position="239"/>
    </location>
    <ligand>
        <name>Fe cation</name>
        <dbReference type="ChEBI" id="CHEBI:24875"/>
        <note>catalytic</note>
    </ligand>
</feature>
<organism evidence="6 7">
    <name type="scientific">Rhynchospora breviuscula</name>
    <dbReference type="NCBI Taxonomy" id="2022672"/>
    <lineage>
        <taxon>Eukaryota</taxon>
        <taxon>Viridiplantae</taxon>
        <taxon>Streptophyta</taxon>
        <taxon>Embryophyta</taxon>
        <taxon>Tracheophyta</taxon>
        <taxon>Spermatophyta</taxon>
        <taxon>Magnoliopsida</taxon>
        <taxon>Liliopsida</taxon>
        <taxon>Poales</taxon>
        <taxon>Cyperaceae</taxon>
        <taxon>Cyperoideae</taxon>
        <taxon>Rhynchosporeae</taxon>
        <taxon>Rhynchospora</taxon>
    </lineage>
</organism>
<protein>
    <submittedName>
        <fullName evidence="6">Uncharacterized protein</fullName>
    </submittedName>
</protein>
<dbReference type="PANTHER" id="PTHR10543:SF46">
    <property type="entry name" value="CAROTENOID CLEAVAGE DIOXYGENASE 4, CHLOROPLASTIC-RELATED"/>
    <property type="match status" value="1"/>
</dbReference>
<comment type="similarity">
    <text evidence="1">Belongs to the carotenoid oxygenase family.</text>
</comment>
<evidence type="ECO:0000256" key="2">
    <source>
        <dbReference type="ARBA" id="ARBA00022723"/>
    </source>
</evidence>
<accession>A0A9Q0CC85</accession>
<evidence type="ECO:0000313" key="7">
    <source>
        <dbReference type="Proteomes" id="UP001151287"/>
    </source>
</evidence>
<dbReference type="EMBL" id="JAMQYH010000004">
    <property type="protein sequence ID" value="KAJ1691247.1"/>
    <property type="molecule type" value="Genomic_DNA"/>
</dbReference>
<dbReference type="OrthoDB" id="1069523at2759"/>
<dbReference type="Proteomes" id="UP001151287">
    <property type="component" value="Unassembled WGS sequence"/>
</dbReference>
<keyword evidence="3" id="KW-0560">Oxidoreductase</keyword>
<keyword evidence="3" id="KW-0223">Dioxygenase</keyword>
<feature type="binding site" evidence="5">
    <location>
        <position position="173"/>
    </location>
    <ligand>
        <name>Fe cation</name>
        <dbReference type="ChEBI" id="CHEBI:24875"/>
        <note>catalytic</note>
    </ligand>
</feature>
<name>A0A9Q0CC85_9POAL</name>
<reference evidence="6" key="1">
    <citation type="journal article" date="2022" name="Cell">
        <title>Repeat-based holocentromeres influence genome architecture and karyotype evolution.</title>
        <authorList>
            <person name="Hofstatter P.G."/>
            <person name="Thangavel G."/>
            <person name="Lux T."/>
            <person name="Neumann P."/>
            <person name="Vondrak T."/>
            <person name="Novak P."/>
            <person name="Zhang M."/>
            <person name="Costa L."/>
            <person name="Castellani M."/>
            <person name="Scott A."/>
            <person name="Toegelov H."/>
            <person name="Fuchs J."/>
            <person name="Mata-Sucre Y."/>
            <person name="Dias Y."/>
            <person name="Vanzela A.L.L."/>
            <person name="Huettel B."/>
            <person name="Almeida C.C.S."/>
            <person name="Simkova H."/>
            <person name="Souza G."/>
            <person name="Pedrosa-Harand A."/>
            <person name="Macas J."/>
            <person name="Mayer K.F.X."/>
            <person name="Houben A."/>
            <person name="Marques A."/>
        </authorList>
    </citation>
    <scope>NUCLEOTIDE SEQUENCE</scope>
    <source>
        <strain evidence="6">RhyBre1mFocal</strain>
    </source>
</reference>
<dbReference type="InterPro" id="IPR004294">
    <property type="entry name" value="Carotenoid_Oase"/>
</dbReference>
<dbReference type="AlphaFoldDB" id="A0A9Q0CC85"/>
<dbReference type="GO" id="GO:0016121">
    <property type="term" value="P:carotene catabolic process"/>
    <property type="evidence" value="ECO:0007669"/>
    <property type="project" value="TreeGrafter"/>
</dbReference>
<comment type="caution">
    <text evidence="6">The sequence shown here is derived from an EMBL/GenBank/DDBJ whole genome shotgun (WGS) entry which is preliminary data.</text>
</comment>
<sequence>MLHSLLFSADGDPMLCSRYVKTYKYCLERNAGAPVMPNFFSGSRGLAGLARRSVTILRILTGQINLTQGIGSANTSLAFFGGCLYALDESDLPYTMHVDPATGDISTVGRCDFKGRLVRAMTAHPKKDPVTEELFAFSYRPMPPFLTYFRFDPSGNKSGDVPIFSVKQASLMHDFAITENYVLFNDIQVVMKPMEILLGNGLPFGYDASKVPRLGVLPRYAVNESEIRWFEIPGFNVFHSINAWEEEGANGEKYLVLVAPVMLSVEHSLEQVELLHTCVQMVRINLDTGVVSRKPLSVGNLDLGVIHPSYMGRRNRYAYLAIGNPWPQVSGVAMLDYLVLERPVSILGRPGPMLWGGPFHSGTARSTSVLVANC</sequence>
<dbReference type="Pfam" id="PF03055">
    <property type="entry name" value="RPE65"/>
    <property type="match status" value="1"/>
</dbReference>
<dbReference type="GO" id="GO:0046872">
    <property type="term" value="F:metal ion binding"/>
    <property type="evidence" value="ECO:0007669"/>
    <property type="project" value="UniProtKB-KW"/>
</dbReference>